<comment type="caution">
    <text evidence="2">The sequence shown here is derived from an EMBL/GenBank/DDBJ whole genome shotgun (WGS) entry which is preliminary data.</text>
</comment>
<protein>
    <submittedName>
        <fullName evidence="2">Uncharacterized protein</fullName>
    </submittedName>
</protein>
<keyword evidence="3" id="KW-1185">Reference proteome</keyword>
<proteinExistence type="predicted"/>
<feature type="compositionally biased region" description="Low complexity" evidence="1">
    <location>
        <begin position="99"/>
        <end position="113"/>
    </location>
</feature>
<accession>A0ABQ5JZ30</accession>
<feature type="compositionally biased region" description="Acidic residues" evidence="1">
    <location>
        <begin position="116"/>
        <end position="128"/>
    </location>
</feature>
<evidence type="ECO:0000313" key="3">
    <source>
        <dbReference type="Proteomes" id="UP001057375"/>
    </source>
</evidence>
<evidence type="ECO:0000313" key="2">
    <source>
        <dbReference type="EMBL" id="GKT23115.1"/>
    </source>
</evidence>
<dbReference type="EMBL" id="BQXS01012444">
    <property type="protein sequence ID" value="GKT23115.1"/>
    <property type="molecule type" value="Genomic_DNA"/>
</dbReference>
<reference evidence="2" key="1">
    <citation type="submission" date="2022-03" db="EMBL/GenBank/DDBJ databases">
        <title>Draft genome sequence of Aduncisulcus paluster, a free-living microaerophilic Fornicata.</title>
        <authorList>
            <person name="Yuyama I."/>
            <person name="Kume K."/>
            <person name="Tamura T."/>
            <person name="Inagaki Y."/>
            <person name="Hashimoto T."/>
        </authorList>
    </citation>
    <scope>NUCLEOTIDE SEQUENCE</scope>
    <source>
        <strain evidence="2">NY0171</strain>
    </source>
</reference>
<name>A0ABQ5JZ30_9EUKA</name>
<feature type="region of interest" description="Disordered" evidence="1">
    <location>
        <begin position="63"/>
        <end position="128"/>
    </location>
</feature>
<dbReference type="Proteomes" id="UP001057375">
    <property type="component" value="Unassembled WGS sequence"/>
</dbReference>
<evidence type="ECO:0000256" key="1">
    <source>
        <dbReference type="SAM" id="MobiDB-lite"/>
    </source>
</evidence>
<sequence length="128" mass="13976">MADGKDLKQPSNDDFAQLQAELSKRIEKAAVHGLPVNKNALLRRIVQEKGQFFDSAEYVLHKGWPRSGGSTKAPTAPASETSGKEGQLPAYFTKPSHESAPSRSRMASSRFSAGAEPEEEEEEEEESS</sequence>
<organism evidence="2 3">
    <name type="scientific">Aduncisulcus paluster</name>
    <dbReference type="NCBI Taxonomy" id="2918883"/>
    <lineage>
        <taxon>Eukaryota</taxon>
        <taxon>Metamonada</taxon>
        <taxon>Carpediemonas-like organisms</taxon>
        <taxon>Aduncisulcus</taxon>
    </lineage>
</organism>
<feature type="compositionally biased region" description="Polar residues" evidence="1">
    <location>
        <begin position="68"/>
        <end position="81"/>
    </location>
</feature>
<gene>
    <name evidence="2" type="ORF">ADUPG1_012327</name>
</gene>